<gene>
    <name evidence="1" type="ORF">SAMN04488556_0103</name>
</gene>
<dbReference type="SUPFAM" id="SSF51713">
    <property type="entry name" value="tRNA-guanine transglycosylase"/>
    <property type="match status" value="1"/>
</dbReference>
<reference evidence="2" key="1">
    <citation type="submission" date="2016-10" db="EMBL/GenBank/DDBJ databases">
        <authorList>
            <person name="Varghese N."/>
            <person name="Submissions S."/>
        </authorList>
    </citation>
    <scope>NUCLEOTIDE SEQUENCE [LARGE SCALE GENOMIC DNA]</scope>
    <source>
        <strain evidence="2">DSM 22427</strain>
    </source>
</reference>
<dbReference type="EMBL" id="FOZS01000012">
    <property type="protein sequence ID" value="SFT09626.1"/>
    <property type="molecule type" value="Genomic_DNA"/>
</dbReference>
<dbReference type="Proteomes" id="UP000199199">
    <property type="component" value="Unassembled WGS sequence"/>
</dbReference>
<name>A0A1I6V7I5_9EURY</name>
<dbReference type="RefSeq" id="WP_092907891.1">
    <property type="nucleotide sequence ID" value="NZ_FOZS01000012.1"/>
</dbReference>
<proteinExistence type="predicted"/>
<evidence type="ECO:0000313" key="1">
    <source>
        <dbReference type="EMBL" id="SFT09626.1"/>
    </source>
</evidence>
<keyword evidence="2" id="KW-1185">Reference proteome</keyword>
<organism evidence="1 2">
    <name type="scientific">Halostagnicola kamekurae</name>
    <dbReference type="NCBI Taxonomy" id="619731"/>
    <lineage>
        <taxon>Archaea</taxon>
        <taxon>Methanobacteriati</taxon>
        <taxon>Methanobacteriota</taxon>
        <taxon>Stenosarchaea group</taxon>
        <taxon>Halobacteria</taxon>
        <taxon>Halobacteriales</taxon>
        <taxon>Natrialbaceae</taxon>
        <taxon>Halostagnicola</taxon>
    </lineage>
</organism>
<protein>
    <recommendedName>
        <fullName evidence="3">Queuine tRNA-ribosyltransferase tRNA-guanine transglycosylase</fullName>
    </recommendedName>
</protein>
<dbReference type="OrthoDB" id="67059at2157"/>
<dbReference type="InterPro" id="IPR036511">
    <property type="entry name" value="TGT-like_sf"/>
</dbReference>
<evidence type="ECO:0000313" key="2">
    <source>
        <dbReference type="Proteomes" id="UP000199199"/>
    </source>
</evidence>
<evidence type="ECO:0008006" key="3">
    <source>
        <dbReference type="Google" id="ProtNLM"/>
    </source>
</evidence>
<dbReference type="Gene3D" id="3.20.20.105">
    <property type="entry name" value="Queuine tRNA-ribosyltransferase-like"/>
    <property type="match status" value="1"/>
</dbReference>
<dbReference type="AlphaFoldDB" id="A0A1I6V7I5"/>
<sequence length="1059" mass="122417">MRFYVPEWDDAVDSHYDFRHDELSTLDRQERDLDYIWDIFERDTTPIDGVLISREQVEETTRKADRLAEYGVYDDPVLSVPEWLPTISDCGAWGYKSLPFPPYGNAEMLDFYETLEVTVGVTIDHLVLGSGKDKGRLYLDERAFHTDFKKGDIPDALTDVVDLMADEWPHEWPTYVEEYEPSICTQSKEDVEAFAPEDFQGDVDTVLARLARDPRAVYREDDAAFRYKLTLRNAQEMYDLYHQDNYPFRLMVAIQGWNPETYIEAAEEVLDIGYDYLGIGGVAGSPIHDVRQIVKGVGKTAKEFERENDTRIDSHVFGFAKSEGFETVGRSGMTSFDSASMLRSAWTGGQNYRLDNDERYDAIRVRYPSNRDSLAEAVEKSLRGRETLAALRAYDSGESIVDAFYEWQKKAEEVLPATQEYLRQHRHDEQYDASLLQEVETAFREDFEYARELQASFSDNLRGKLVKLLRKDDPEDPVSFDEYDDLLTTAEQQFRRSPRVTTALEKYLREHRHDEQYDVSLSQGTALLEEVETAFRDDFEYTRELQTKLRDNLWEKLVKLLQKDNPEDPVDFDEYADLLTLVQREFEDFPRMTTILENDDPETAYDAIWTAVRDYATWIGDEDLLEEYQRTLQNRPWDKCDCSICIENSIEVCIFRGNDRNRRRGFHNTRRFYDEFTDELPKILIGTRGTASLNSYETVEDYLRAKHPDFWQQVHDLPVAEVGVLDASGVREWWSDTPSGVSLARSRMAENLGQQAKRYQKVFLHTPDGEIDEHVVDAVEQNDCTIQTFQDPSKLRQSALEACGENYIAGDDFLPHPPKINVQDGLDILVIDQCSGSKNFPEGAPVFDDEETLQFSREELLERNNVPGINAKDLYTGRQQEFVKEAIRRLKGEGHDVGRYFISAGFGLVSEDEPLPPYEVTFSSMGVTDIRERSKQLSIQDDLEQVLNQSDYDVVFFTLGKDYYTSIDIDNMVQNVRSDRIGVVFNRELVDDQFDNIVSVPARTEDAKNHGTIVVGLKGHYMKNFAHRIDRIESLEPEAIEGLCRRVEEEATQMAFEKY</sequence>
<dbReference type="GO" id="GO:0006400">
    <property type="term" value="P:tRNA modification"/>
    <property type="evidence" value="ECO:0007669"/>
    <property type="project" value="InterPro"/>
</dbReference>
<accession>A0A1I6V7I5</accession>